<comment type="caution">
    <text evidence="3">The sequence shown here is derived from an EMBL/GenBank/DDBJ whole genome shotgun (WGS) entry which is preliminary data.</text>
</comment>
<dbReference type="InterPro" id="IPR013424">
    <property type="entry name" value="Ice-binding_C"/>
</dbReference>
<gene>
    <name evidence="3" type="ORF">G3480_21640</name>
</gene>
<feature type="chain" id="PRO_5026844176" evidence="1">
    <location>
        <begin position="25"/>
        <end position="312"/>
    </location>
</feature>
<dbReference type="RefSeq" id="WP_164655966.1">
    <property type="nucleotide sequence ID" value="NZ_JAAIJR010000134.1"/>
</dbReference>
<evidence type="ECO:0000259" key="2">
    <source>
        <dbReference type="Pfam" id="PF07589"/>
    </source>
</evidence>
<feature type="domain" description="Ice-binding protein C-terminal" evidence="2">
    <location>
        <begin position="284"/>
        <end position="307"/>
    </location>
</feature>
<dbReference type="AlphaFoldDB" id="A0A6P1E306"/>
<evidence type="ECO:0000313" key="3">
    <source>
        <dbReference type="EMBL" id="NEX22872.1"/>
    </source>
</evidence>
<keyword evidence="1" id="KW-0732">Signal</keyword>
<reference evidence="4" key="1">
    <citation type="journal article" date="2020" name="Microbiol. Resour. Announc.">
        <title>Draft Genome Sequences of Thiorhodococcus mannitoliphagus and Thiorhodococcus minor, Purple Sulfur Photosynthetic Bacteria in the Gammaproteobacterial Family Chromatiaceae.</title>
        <authorList>
            <person name="Aviles F.A."/>
            <person name="Meyer T.E."/>
            <person name="Kyndt J.A."/>
        </authorList>
    </citation>
    <scope>NUCLEOTIDE SEQUENCE [LARGE SCALE GENOMIC DNA]</scope>
    <source>
        <strain evidence="4">DSM 18266</strain>
    </source>
</reference>
<feature type="signal peptide" evidence="1">
    <location>
        <begin position="1"/>
        <end position="24"/>
    </location>
</feature>
<proteinExistence type="predicted"/>
<evidence type="ECO:0000256" key="1">
    <source>
        <dbReference type="SAM" id="SignalP"/>
    </source>
</evidence>
<reference evidence="3 4" key="2">
    <citation type="submission" date="2020-02" db="EMBL/GenBank/DDBJ databases">
        <title>Genome sequences of Thiorhodococcus mannitoliphagus and Thiorhodococcus minor, purple sulfur photosynthetic bacteria in the gammaproteobacterial family, Chromatiaceae.</title>
        <authorList>
            <person name="Aviles F.A."/>
            <person name="Meyer T.E."/>
            <person name="Kyndt J.A."/>
        </authorList>
    </citation>
    <scope>NUCLEOTIDE SEQUENCE [LARGE SCALE GENOMIC DNA]</scope>
    <source>
        <strain evidence="3 4">DSM 18266</strain>
    </source>
</reference>
<organism evidence="3 4">
    <name type="scientific">Thiorhodococcus mannitoliphagus</name>
    <dbReference type="NCBI Taxonomy" id="329406"/>
    <lineage>
        <taxon>Bacteria</taxon>
        <taxon>Pseudomonadati</taxon>
        <taxon>Pseudomonadota</taxon>
        <taxon>Gammaproteobacteria</taxon>
        <taxon>Chromatiales</taxon>
        <taxon>Chromatiaceae</taxon>
        <taxon>Thiorhodococcus</taxon>
    </lineage>
</organism>
<accession>A0A6P1E306</accession>
<keyword evidence="4" id="KW-1185">Reference proteome</keyword>
<dbReference type="NCBIfam" id="TIGR02595">
    <property type="entry name" value="PEP_CTERM"/>
    <property type="match status" value="1"/>
</dbReference>
<name>A0A6P1E306_9GAMM</name>
<sequence>MKLNKLGYAFIGALAITSSATVLASPTYYFPTTTLQDDFLDFLVDYDGDNFVSVGDRILTVFEVYSTSGAGQGSTDIAPELTGIIDLKVTGLTASQEILGTYIMDFGAWDGGFLSGLSGFGLTNPIFTQATNNTPLVGTVMQLWNGGGDSLSIDAATTNCTSFNDCVDRASDGDFYLAAGFSNPLNVVRGTGLTNDPSVGSETDPGTGLGSISFALDFLQNNTGRDFDQRLLSPFTPFAGQITGTAQVKGAKNIGSALDYNLSTGGSTGFGVFATGDIDADVNPIPEPASLALLSIGLIGMGAASRRGRKSS</sequence>
<dbReference type="Proteomes" id="UP000471640">
    <property type="component" value="Unassembled WGS sequence"/>
</dbReference>
<dbReference type="EMBL" id="JAAIJR010000134">
    <property type="protein sequence ID" value="NEX22872.1"/>
    <property type="molecule type" value="Genomic_DNA"/>
</dbReference>
<protein>
    <submittedName>
        <fullName evidence="3">PEP-CTERM sorting domain-containing protein</fullName>
    </submittedName>
</protein>
<evidence type="ECO:0000313" key="4">
    <source>
        <dbReference type="Proteomes" id="UP000471640"/>
    </source>
</evidence>
<dbReference type="Pfam" id="PF07589">
    <property type="entry name" value="PEP-CTERM"/>
    <property type="match status" value="1"/>
</dbReference>